<proteinExistence type="inferred from homology"/>
<dbReference type="GO" id="GO:0003676">
    <property type="term" value="F:nucleic acid binding"/>
    <property type="evidence" value="ECO:0007669"/>
    <property type="project" value="InterPro"/>
</dbReference>
<dbReference type="EMBL" id="JABCRI010000021">
    <property type="protein sequence ID" value="KAF8380547.1"/>
    <property type="molecule type" value="Genomic_DNA"/>
</dbReference>
<sequence>MQFLCNFIFRHYSSLPKLPKLRKINCKHRARAVLQAQQALTEYLHNTRYLSFTHAEHISKNSLFSLSDLISRVEYSPSNFSRNFQRFLSYHPINEFEFFFESIGIAPSEINGFLPTHEFFLSEDVCVFKAACALSAFGFPWNKLGRLYKEEISIFGKNPEALNARLCGFKEFGFNGISVVGICLAFPFVLGGNDELSGEIDVLFNDLKRVFMDFDLVSSVEENVDSWYGICRKIRIFYDLGCEKGKMGELLGRRRNVLLEYPEVVLVQKAEFFGKFGVRAEDVGLFLLQCPEVLNYDLESPVISVSGFLKDIGLSDKELNSVAQQYHYVLGKNRLANLPHLMRAVDLHEWFFNKIMNGDHHLLANVVISNLDEDMDKDFKESLGRIQSTRTYNYTIGKLDFLLGIGFGENLATLKALSYLHGSKSELQERFDYLLQRGIEFSKLCKLVCLCPKILNQNTDMLEQKVNFLCKDLGCSLQYLDGFPGYLIFDLENRIKPRYRFHMWLTEKGLGTRNYSIGTIIATSEKKFITRLFSIHPAAPKQWLECFSSKNHSNSHQEACVT</sequence>
<dbReference type="PANTHER" id="PTHR13068:SF113">
    <property type="entry name" value="TRANSCRIPTION TERMINATION FACTOR MTEF18, MITOCHONDRIAL"/>
    <property type="match status" value="1"/>
</dbReference>
<keyword evidence="2" id="KW-0806">Transcription termination</keyword>
<keyword evidence="2" id="KW-0805">Transcription regulation</keyword>
<keyword evidence="3" id="KW-0809">Transit peptide</keyword>
<evidence type="ECO:0000313" key="5">
    <source>
        <dbReference type="Proteomes" id="UP000655225"/>
    </source>
</evidence>
<protein>
    <recommendedName>
        <fullName evidence="6">Transcription termination factor MTEF18, mitochondrial</fullName>
    </recommendedName>
</protein>
<keyword evidence="5" id="KW-1185">Reference proteome</keyword>
<dbReference type="OMA" id="APKILNQ"/>
<dbReference type="OrthoDB" id="899381at2759"/>
<name>A0A835D1S2_TETSI</name>
<comment type="similarity">
    <text evidence="1">Belongs to the mTERF family.</text>
</comment>
<dbReference type="Pfam" id="PF02536">
    <property type="entry name" value="mTERF"/>
    <property type="match status" value="2"/>
</dbReference>
<evidence type="ECO:0000256" key="1">
    <source>
        <dbReference type="ARBA" id="ARBA00007692"/>
    </source>
</evidence>
<keyword evidence="2" id="KW-0804">Transcription</keyword>
<accession>A0A835D1S2</accession>
<comment type="caution">
    <text evidence="4">The sequence shown here is derived from an EMBL/GenBank/DDBJ whole genome shotgun (WGS) entry which is preliminary data.</text>
</comment>
<evidence type="ECO:0008006" key="6">
    <source>
        <dbReference type="Google" id="ProtNLM"/>
    </source>
</evidence>
<dbReference type="PANTHER" id="PTHR13068">
    <property type="entry name" value="CGI-12 PROTEIN-RELATED"/>
    <property type="match status" value="1"/>
</dbReference>
<reference evidence="4 5" key="1">
    <citation type="submission" date="2020-04" db="EMBL/GenBank/DDBJ databases">
        <title>Plant Genome Project.</title>
        <authorList>
            <person name="Zhang R.-G."/>
        </authorList>
    </citation>
    <scope>NUCLEOTIDE SEQUENCE [LARGE SCALE GENOMIC DNA]</scope>
    <source>
        <strain evidence="4">YNK0</strain>
        <tissue evidence="4">Leaf</tissue>
    </source>
</reference>
<dbReference type="SMART" id="SM00733">
    <property type="entry name" value="Mterf"/>
    <property type="match status" value="5"/>
</dbReference>
<dbReference type="AlphaFoldDB" id="A0A835D1S2"/>
<evidence type="ECO:0000313" key="4">
    <source>
        <dbReference type="EMBL" id="KAF8380547.1"/>
    </source>
</evidence>
<dbReference type="Proteomes" id="UP000655225">
    <property type="component" value="Unassembled WGS sequence"/>
</dbReference>
<gene>
    <name evidence="4" type="ORF">HHK36_028035</name>
</gene>
<dbReference type="FunFam" id="1.25.70.10:FF:000017">
    <property type="entry name" value="Transcription termination factor MTEF18, mitochondrial"/>
    <property type="match status" value="1"/>
</dbReference>
<evidence type="ECO:0000256" key="3">
    <source>
        <dbReference type="ARBA" id="ARBA00022946"/>
    </source>
</evidence>
<evidence type="ECO:0000256" key="2">
    <source>
        <dbReference type="ARBA" id="ARBA00022472"/>
    </source>
</evidence>
<dbReference type="Gene3D" id="1.25.70.10">
    <property type="entry name" value="Transcription termination factor 3, mitochondrial"/>
    <property type="match status" value="3"/>
</dbReference>
<dbReference type="GO" id="GO:0006353">
    <property type="term" value="P:DNA-templated transcription termination"/>
    <property type="evidence" value="ECO:0007669"/>
    <property type="project" value="UniProtKB-KW"/>
</dbReference>
<organism evidence="4 5">
    <name type="scientific">Tetracentron sinense</name>
    <name type="common">Spur-leaf</name>
    <dbReference type="NCBI Taxonomy" id="13715"/>
    <lineage>
        <taxon>Eukaryota</taxon>
        <taxon>Viridiplantae</taxon>
        <taxon>Streptophyta</taxon>
        <taxon>Embryophyta</taxon>
        <taxon>Tracheophyta</taxon>
        <taxon>Spermatophyta</taxon>
        <taxon>Magnoliopsida</taxon>
        <taxon>Trochodendrales</taxon>
        <taxon>Trochodendraceae</taxon>
        <taxon>Tetracentron</taxon>
    </lineage>
</organism>
<dbReference type="InterPro" id="IPR003690">
    <property type="entry name" value="MTERF"/>
</dbReference>
<dbReference type="InterPro" id="IPR038538">
    <property type="entry name" value="MTERF_sf"/>
</dbReference>